<evidence type="ECO:0000256" key="9">
    <source>
        <dbReference type="ARBA" id="ARBA00022840"/>
    </source>
</evidence>
<comment type="similarity">
    <text evidence="2 13 15">Belongs to the poxviridae poly(A) polymerase catalytic subunit family.</text>
</comment>
<dbReference type="Gene3D" id="1.20.1270.320">
    <property type="entry name" value="Poxvirus poly(A) polymerase, N domain"/>
    <property type="match status" value="1"/>
</dbReference>
<evidence type="ECO:0000256" key="11">
    <source>
        <dbReference type="ARBA" id="ARBA00029948"/>
    </source>
</evidence>
<keyword evidence="8 13" id="KW-0547">Nucleotide-binding</keyword>
<evidence type="ECO:0000256" key="3">
    <source>
        <dbReference type="ARBA" id="ARBA00011405"/>
    </source>
</evidence>
<dbReference type="EMBL" id="KM502564">
    <property type="protein sequence ID" value="AIZ77269.1"/>
    <property type="molecule type" value="Genomic_DNA"/>
</dbReference>
<protein>
    <recommendedName>
        <fullName evidence="5 13">Poly(A) polymerase catalytic subunit</fullName>
        <ecNumber evidence="4 13">2.7.7.19</ecNumber>
    </recommendedName>
    <alternativeName>
        <fullName evidence="11 13">Poly(A) polymerase large subunit</fullName>
    </alternativeName>
</protein>
<evidence type="ECO:0000259" key="18">
    <source>
        <dbReference type="Pfam" id="PF12629"/>
    </source>
</evidence>
<comment type="catalytic activity">
    <reaction evidence="12 13 15">
        <text>RNA(n) + ATP = RNA(n)-3'-adenine ribonucleotide + diphosphate</text>
        <dbReference type="Rhea" id="RHEA:11332"/>
        <dbReference type="Rhea" id="RHEA-COMP:14527"/>
        <dbReference type="Rhea" id="RHEA-COMP:17347"/>
        <dbReference type="ChEBI" id="CHEBI:30616"/>
        <dbReference type="ChEBI" id="CHEBI:33019"/>
        <dbReference type="ChEBI" id="CHEBI:140395"/>
        <dbReference type="ChEBI" id="CHEBI:173115"/>
        <dbReference type="EC" id="2.7.7.19"/>
    </reaction>
</comment>
<feature type="active site" evidence="14">
    <location>
        <position position="201"/>
    </location>
</feature>
<sequence>MSQSQPSSKPPSVIEAYLGARPSMERCVLLRAQRRNMARVMNFDRKLFLSLVVKSRRRFFRPLGGSEKEIAARIEEYFTRQRCLEKLGQVLTVLELQSVIVTEFTRTVGSLTAPMQAINAAVRRVDVAPARELARRALNSYRVHLPASEEPPAPMARHKHSDLVDVVKSLVKEHLRRNNKRCVCYGSYALHLLNPAIEYGDIDMVQTNARPFLINLAFLIYFITGRQTVLLRVPYLKNYVVLQDEEGGHILDIFNVHQGTLRALPTLLVDNIYILHPLVQLMAMLKMFSQTDRVHDLAANLEKALARMETLLAFALEELGPVDAGASGRMPLPCEILPPARIADGARARAPAPADGEGDGEDEDEREAEGYAERRASDGEAEEAPAAAPRVIEADASGHDFGFSRAVVFLDEPALVQKILDLGVPEDEIVDFESVSNSSFLVHDDTLFTYFSNTVLLDGAAVHDISRRGISAHIVMFLLLTRHPAAEGAVRAMLASLVSDGRPVTAVVARERKAGTHGVIDIARNLITH</sequence>
<evidence type="ECO:0000256" key="16">
    <source>
        <dbReference type="SAM" id="MobiDB-lite"/>
    </source>
</evidence>
<name>A0A0A7M9W4_9POXV</name>
<dbReference type="InterPro" id="IPR024231">
    <property type="entry name" value="PolyA_pol_nucTrfase_Poxvir"/>
</dbReference>
<dbReference type="Pfam" id="PF03296">
    <property type="entry name" value="Pox_polyA_pol"/>
    <property type="match status" value="1"/>
</dbReference>
<dbReference type="OrthoDB" id="3428at10239"/>
<feature type="compositionally biased region" description="Low complexity" evidence="16">
    <location>
        <begin position="345"/>
        <end position="355"/>
    </location>
</feature>
<evidence type="ECO:0000256" key="7">
    <source>
        <dbReference type="ARBA" id="ARBA00022679"/>
    </source>
</evidence>
<keyword evidence="10 13" id="KW-0804">Transcription</keyword>
<keyword evidence="21" id="KW-1185">Reference proteome</keyword>
<dbReference type="PIRSF" id="PIRSF015693">
    <property type="entry name" value="VAC-48L_nuct"/>
    <property type="match status" value="1"/>
</dbReference>
<feature type="compositionally biased region" description="Acidic residues" evidence="16">
    <location>
        <begin position="356"/>
        <end position="367"/>
    </location>
</feature>
<dbReference type="SUPFAM" id="SSF160957">
    <property type="entry name" value="Poly(A) polymerase catalytic subunit-like"/>
    <property type="match status" value="1"/>
</dbReference>
<dbReference type="InterPro" id="IPR037265">
    <property type="entry name" value="PolyA_pol_cat_sf"/>
</dbReference>
<keyword evidence="7 13" id="KW-0808">Transferase</keyword>
<feature type="active site" evidence="14">
    <location>
        <position position="203"/>
    </location>
</feature>
<dbReference type="InterPro" id="IPR004976">
    <property type="entry name" value="PolyA_pol_cat_Poxvir"/>
</dbReference>
<accession>A0A0A7M9W4</accession>
<evidence type="ECO:0000256" key="15">
    <source>
        <dbReference type="RuleBase" id="RU004458"/>
    </source>
</evidence>
<dbReference type="InterPro" id="IPR024397">
    <property type="entry name" value="Poxvirus_polyA_pol_cat_C"/>
</dbReference>
<evidence type="ECO:0000256" key="6">
    <source>
        <dbReference type="ARBA" id="ARBA00022664"/>
    </source>
</evidence>
<dbReference type="RefSeq" id="YP_009112757.1">
    <property type="nucleotide sequence ID" value="NC_025963.1"/>
</dbReference>
<evidence type="ECO:0000256" key="4">
    <source>
        <dbReference type="ARBA" id="ARBA00012388"/>
    </source>
</evidence>
<evidence type="ECO:0000313" key="21">
    <source>
        <dbReference type="Proteomes" id="UP000107385"/>
    </source>
</evidence>
<feature type="domain" description="Poxvirus poly(A) polymerase catalytic subunit C-terminal" evidence="18">
    <location>
        <begin position="281"/>
        <end position="529"/>
    </location>
</feature>
<dbReference type="CDD" id="cd20919">
    <property type="entry name" value="polyA_pol_Pox"/>
    <property type="match status" value="1"/>
</dbReference>
<evidence type="ECO:0000256" key="10">
    <source>
        <dbReference type="ARBA" id="ARBA00023163"/>
    </source>
</evidence>
<feature type="region of interest" description="Disordered" evidence="16">
    <location>
        <begin position="345"/>
        <end position="388"/>
    </location>
</feature>
<reference evidence="20 21" key="1">
    <citation type="submission" date="2014-09" db="EMBL/GenBank/DDBJ databases">
        <title>Parapoxvirus (PPV) of red deer reveals sub-clinical infection and confirms a unique species.</title>
        <authorList>
            <person name="Friederichs S."/>
            <person name="Stefan K."/>
            <person name="Helmut B."/>
            <person name="Heike L."/>
            <person name="Mathias B."/>
        </authorList>
    </citation>
    <scope>NUCLEOTIDE SEQUENCE [LARGE SCALE GENOMIC DNA]</scope>
    <source>
        <strain evidence="20">HL953</strain>
    </source>
</reference>
<feature type="compositionally biased region" description="Basic and acidic residues" evidence="16">
    <location>
        <begin position="368"/>
        <end position="378"/>
    </location>
</feature>
<comment type="function">
    <text evidence="1 13 15">Polymerase that creates the 3'-poly(A) tail of mRNA's.</text>
</comment>
<evidence type="ECO:0000313" key="20">
    <source>
        <dbReference type="EMBL" id="AIZ77269.1"/>
    </source>
</evidence>
<dbReference type="GO" id="GO:0005524">
    <property type="term" value="F:ATP binding"/>
    <property type="evidence" value="ECO:0007669"/>
    <property type="project" value="UniProtKB-UniRule"/>
</dbReference>
<dbReference type="Pfam" id="PF12629">
    <property type="entry name" value="Pox_polyA_pol_C"/>
    <property type="match status" value="1"/>
</dbReference>
<evidence type="ECO:0000256" key="13">
    <source>
        <dbReference type="PIRNR" id="PIRNR015693"/>
    </source>
</evidence>
<feature type="domain" description="Poxvirus poly(A) polymerase catalytic subunit N-terminal" evidence="19">
    <location>
        <begin position="12"/>
        <end position="112"/>
    </location>
</feature>
<evidence type="ECO:0000256" key="5">
    <source>
        <dbReference type="ARBA" id="ARBA00017061"/>
    </source>
</evidence>
<dbReference type="InterPro" id="IPR038419">
    <property type="entry name" value="PolyA_pol_nucTrfase_sf_Poxvir"/>
</dbReference>
<dbReference type="GO" id="GO:1990817">
    <property type="term" value="F:poly(A) RNA polymerase activity"/>
    <property type="evidence" value="ECO:0007669"/>
    <property type="project" value="UniProtKB-UniRule"/>
</dbReference>
<evidence type="ECO:0000256" key="12">
    <source>
        <dbReference type="ARBA" id="ARBA00048830"/>
    </source>
</evidence>
<evidence type="ECO:0000259" key="17">
    <source>
        <dbReference type="Pfam" id="PF03296"/>
    </source>
</evidence>
<organism evidence="20 21">
    <name type="scientific">Parapoxvirus red deer/HL953</name>
    <dbReference type="NCBI Taxonomy" id="1579460"/>
    <lineage>
        <taxon>Viruses</taxon>
        <taxon>Varidnaviria</taxon>
        <taxon>Bamfordvirae</taxon>
        <taxon>Nucleocytoviricota</taxon>
        <taxon>Pokkesviricetes</taxon>
        <taxon>Chitovirales</taxon>
        <taxon>Poxviridae</taxon>
        <taxon>Chordopoxvirinae</taxon>
        <taxon>Parapoxvirus</taxon>
        <taxon>Parapoxvirus reddeerpox</taxon>
        <taxon>Red deerpox virus</taxon>
    </lineage>
</organism>
<dbReference type="Gene3D" id="3.30.460.60">
    <property type="entry name" value="Poxvirus poly(A) polymerase, nucleotidyltransferase domain"/>
    <property type="match status" value="1"/>
</dbReference>
<dbReference type="Proteomes" id="UP000107385">
    <property type="component" value="Segment"/>
</dbReference>
<dbReference type="KEGG" id="vg:22647416"/>
<dbReference type="InterPro" id="IPR038337">
    <property type="entry name" value="Poxvirus_polyA_pol_cat_N_sf"/>
</dbReference>
<dbReference type="EC" id="2.7.7.19" evidence="4 13"/>
<proteinExistence type="inferred from homology"/>
<dbReference type="GO" id="GO:0006397">
    <property type="term" value="P:mRNA processing"/>
    <property type="evidence" value="ECO:0007669"/>
    <property type="project" value="UniProtKB-UniRule"/>
</dbReference>
<evidence type="ECO:0000256" key="8">
    <source>
        <dbReference type="ARBA" id="ARBA00022741"/>
    </source>
</evidence>
<dbReference type="InterPro" id="IPR024398">
    <property type="entry name" value="Poxvirus_polyA_pol_cat_N"/>
</dbReference>
<dbReference type="GeneID" id="22647416"/>
<comment type="subunit">
    <text evidence="3 13 15">Heterodimer of a large (catalytic) subunit and a small (regulatory) subunit.</text>
</comment>
<keyword evidence="6 13" id="KW-0507">mRNA processing</keyword>
<feature type="domain" description="Poly(A) polymerase nucleotidyltransferase" evidence="17">
    <location>
        <begin position="130"/>
        <end position="277"/>
    </location>
</feature>
<evidence type="ECO:0000256" key="14">
    <source>
        <dbReference type="PIRSR" id="PIRSR015693-50"/>
    </source>
</evidence>
<evidence type="ECO:0000256" key="2">
    <source>
        <dbReference type="ARBA" id="ARBA00006268"/>
    </source>
</evidence>
<keyword evidence="9 13" id="KW-0067">ATP-binding</keyword>
<dbReference type="Pfam" id="PF12630">
    <property type="entry name" value="Pox_polyA_pol_N"/>
    <property type="match status" value="1"/>
</dbReference>
<evidence type="ECO:0000259" key="19">
    <source>
        <dbReference type="Pfam" id="PF12630"/>
    </source>
</evidence>
<evidence type="ECO:0000256" key="1">
    <source>
        <dbReference type="ARBA" id="ARBA00003054"/>
    </source>
</evidence>